<evidence type="ECO:0000313" key="1">
    <source>
        <dbReference type="EMBL" id="MBB5790080.1"/>
    </source>
</evidence>
<dbReference type="SUPFAM" id="SSF53850">
    <property type="entry name" value="Periplasmic binding protein-like II"/>
    <property type="match status" value="1"/>
</dbReference>
<name>A0A7W9GU29_9ACTN</name>
<dbReference type="GO" id="GO:0018796">
    <property type="term" value="F:4,5-dihydroxyphthalate decarboxylase activity"/>
    <property type="evidence" value="ECO:0007669"/>
    <property type="project" value="UniProtKB-EC"/>
</dbReference>
<evidence type="ECO:0000313" key="2">
    <source>
        <dbReference type="Proteomes" id="UP000542813"/>
    </source>
</evidence>
<organism evidence="1 2">
    <name type="scientific">Jiangella mangrovi</name>
    <dbReference type="NCBI Taxonomy" id="1524084"/>
    <lineage>
        <taxon>Bacteria</taxon>
        <taxon>Bacillati</taxon>
        <taxon>Actinomycetota</taxon>
        <taxon>Actinomycetes</taxon>
        <taxon>Jiangellales</taxon>
        <taxon>Jiangellaceae</taxon>
        <taxon>Jiangella</taxon>
    </lineage>
</organism>
<keyword evidence="1" id="KW-0456">Lyase</keyword>
<accession>A0A7W9GU29</accession>
<reference evidence="1 2" key="1">
    <citation type="submission" date="2020-08" db="EMBL/GenBank/DDBJ databases">
        <title>Sequencing the genomes of 1000 actinobacteria strains.</title>
        <authorList>
            <person name="Klenk H.-P."/>
        </authorList>
    </citation>
    <scope>NUCLEOTIDE SEQUENCE [LARGE SCALE GENOMIC DNA]</scope>
    <source>
        <strain evidence="1 2">DSM 102122</strain>
    </source>
</reference>
<sequence>MTALDLTFACLDYDRTRALQDGRVRPEGIALNFLPLPVEETFFRQLKHHEFDVAEMSLSSYVLTLDRPDPPFVAIPVFPSRYFRHQSIYVNTGSGVTRPEDLAGKRVGVPEYQITAGVWQRGMLADEYGVDPFSVRYFTGGVETPGRSEKIALDLPDGVSVRPIGPSETLSAMLADGSLDAVMSASVPSSFGRSPQVKRLFDDPKAAERDYYARTGIFPIMHTVVVRRELLDRHPWVARSLTKAFEESLRIAYDDLRYRSALKVMLPWLDDHVAETVSALGEDWWTYGLEPNRHVLEVFLRYSFEQGLAKKQRRPEELFAASAGSAYTI</sequence>
<gene>
    <name evidence="1" type="ORF">HD601_004655</name>
</gene>
<comment type="caution">
    <text evidence="1">The sequence shown here is derived from an EMBL/GenBank/DDBJ whole genome shotgun (WGS) entry which is preliminary data.</text>
</comment>
<proteinExistence type="predicted"/>
<dbReference type="Proteomes" id="UP000542813">
    <property type="component" value="Unassembled WGS sequence"/>
</dbReference>
<dbReference type="Gene3D" id="3.40.190.10">
    <property type="entry name" value="Periplasmic binding protein-like II"/>
    <property type="match status" value="1"/>
</dbReference>
<dbReference type="AlphaFoldDB" id="A0A7W9GU29"/>
<dbReference type="RefSeq" id="WP_184825874.1">
    <property type="nucleotide sequence ID" value="NZ_JACHMM010000001.1"/>
</dbReference>
<dbReference type="EC" id="4.1.1.55" evidence="1"/>
<keyword evidence="2" id="KW-1185">Reference proteome</keyword>
<protein>
    <submittedName>
        <fullName evidence="1">4,5-dihydroxyphthalate decarboxylase</fullName>
        <ecNumber evidence="1">4.1.1.55</ecNumber>
    </submittedName>
</protein>
<dbReference type="EMBL" id="JACHMM010000001">
    <property type="protein sequence ID" value="MBB5790080.1"/>
    <property type="molecule type" value="Genomic_DNA"/>
</dbReference>